<dbReference type="AlphaFoldDB" id="A0A926HNR5"/>
<organism evidence="3 4">
    <name type="scientific">Luoshenia tenuis</name>
    <dbReference type="NCBI Taxonomy" id="2763654"/>
    <lineage>
        <taxon>Bacteria</taxon>
        <taxon>Bacillati</taxon>
        <taxon>Bacillota</taxon>
        <taxon>Clostridia</taxon>
        <taxon>Christensenellales</taxon>
        <taxon>Christensenellaceae</taxon>
        <taxon>Luoshenia</taxon>
    </lineage>
</organism>
<dbReference type="Gene3D" id="3.10.450.240">
    <property type="match status" value="1"/>
</dbReference>
<comment type="caution">
    <text evidence="3">The sequence shown here is derived from an EMBL/GenBank/DDBJ whole genome shotgun (WGS) entry which is preliminary data.</text>
</comment>
<keyword evidence="1" id="KW-1133">Transmembrane helix</keyword>
<dbReference type="SMART" id="SM00978">
    <property type="entry name" value="Tim44"/>
    <property type="match status" value="1"/>
</dbReference>
<name>A0A926HNR5_9FIRM</name>
<evidence type="ECO:0000313" key="3">
    <source>
        <dbReference type="EMBL" id="MBC8529431.1"/>
    </source>
</evidence>
<protein>
    <submittedName>
        <fullName evidence="3">Tim44 domain-containing protein</fullName>
    </submittedName>
</protein>
<keyword evidence="4" id="KW-1185">Reference proteome</keyword>
<dbReference type="Pfam" id="PF04280">
    <property type="entry name" value="Tim44"/>
    <property type="match status" value="1"/>
</dbReference>
<dbReference type="SUPFAM" id="SSF54427">
    <property type="entry name" value="NTF2-like"/>
    <property type="match status" value="1"/>
</dbReference>
<dbReference type="InterPro" id="IPR032710">
    <property type="entry name" value="NTF2-like_dom_sf"/>
</dbReference>
<evidence type="ECO:0000256" key="1">
    <source>
        <dbReference type="SAM" id="Phobius"/>
    </source>
</evidence>
<feature type="domain" description="Tim44-like" evidence="2">
    <location>
        <begin position="122"/>
        <end position="261"/>
    </location>
</feature>
<keyword evidence="1" id="KW-0472">Membrane</keyword>
<dbReference type="InterPro" id="IPR007379">
    <property type="entry name" value="Tim44-like_dom"/>
</dbReference>
<accession>A0A926HNR5</accession>
<feature type="transmembrane region" description="Helical" evidence="1">
    <location>
        <begin position="77"/>
        <end position="97"/>
    </location>
</feature>
<gene>
    <name evidence="3" type="ORF">H8699_08330</name>
</gene>
<dbReference type="EMBL" id="JACRSO010000003">
    <property type="protein sequence ID" value="MBC8529431.1"/>
    <property type="molecule type" value="Genomic_DNA"/>
</dbReference>
<evidence type="ECO:0000259" key="2">
    <source>
        <dbReference type="SMART" id="SM00978"/>
    </source>
</evidence>
<keyword evidence="1" id="KW-0812">Transmembrane</keyword>
<reference evidence="3" key="1">
    <citation type="submission" date="2020-08" db="EMBL/GenBank/DDBJ databases">
        <title>Genome public.</title>
        <authorList>
            <person name="Liu C."/>
            <person name="Sun Q."/>
        </authorList>
    </citation>
    <scope>NUCLEOTIDE SEQUENCE</scope>
    <source>
        <strain evidence="3">NSJ-44</strain>
    </source>
</reference>
<dbReference type="Proteomes" id="UP000654279">
    <property type="component" value="Unassembled WGS sequence"/>
</dbReference>
<sequence>MKKPTLRRLLAIGILTLALLSILPAFGLADAGNFHGEGDFSFDSSSGSSGDGLSGAAIDAISGGLSQLTRAVRQEDASASLAILWILIALFAGYYVFRFLGWYKRYKKENYLAPLPPSHHLSDALIQPLRKADPGFSKQDFLLQAGQRFLQIQRARQDKDLSTLRALTTEALFKHFSQEIAQDTRRHRTHHIEQTALLTNEITDYKQDATYDILTVRMQVRAIDYITQGTGDTVVAGSRTRQLYTTYEWTLIRSKMARTAARASQNLRRCPHCGAPVAGPGQARCAYCDSRLQNSQADWRFASYTICAVSQKGGA</sequence>
<evidence type="ECO:0000313" key="4">
    <source>
        <dbReference type="Proteomes" id="UP000654279"/>
    </source>
</evidence>
<proteinExistence type="predicted"/>
<dbReference type="RefSeq" id="WP_249285275.1">
    <property type="nucleotide sequence ID" value="NZ_JACRSO010000003.1"/>
</dbReference>